<keyword evidence="2" id="KW-1185">Reference proteome</keyword>
<dbReference type="Proteomes" id="UP000308600">
    <property type="component" value="Unassembled WGS sequence"/>
</dbReference>
<organism evidence="1 2">
    <name type="scientific">Pluteus cervinus</name>
    <dbReference type="NCBI Taxonomy" id="181527"/>
    <lineage>
        <taxon>Eukaryota</taxon>
        <taxon>Fungi</taxon>
        <taxon>Dikarya</taxon>
        <taxon>Basidiomycota</taxon>
        <taxon>Agaricomycotina</taxon>
        <taxon>Agaricomycetes</taxon>
        <taxon>Agaricomycetidae</taxon>
        <taxon>Agaricales</taxon>
        <taxon>Pluteineae</taxon>
        <taxon>Pluteaceae</taxon>
        <taxon>Pluteus</taxon>
    </lineage>
</organism>
<gene>
    <name evidence="1" type="ORF">BDN72DRAFT_965071</name>
</gene>
<accession>A0ACD3A7A3</accession>
<reference evidence="1 2" key="1">
    <citation type="journal article" date="2019" name="Nat. Ecol. Evol.">
        <title>Megaphylogeny resolves global patterns of mushroom evolution.</title>
        <authorList>
            <person name="Varga T."/>
            <person name="Krizsan K."/>
            <person name="Foldi C."/>
            <person name="Dima B."/>
            <person name="Sanchez-Garcia M."/>
            <person name="Sanchez-Ramirez S."/>
            <person name="Szollosi G.J."/>
            <person name="Szarkandi J.G."/>
            <person name="Papp V."/>
            <person name="Albert L."/>
            <person name="Andreopoulos W."/>
            <person name="Angelini C."/>
            <person name="Antonin V."/>
            <person name="Barry K.W."/>
            <person name="Bougher N.L."/>
            <person name="Buchanan P."/>
            <person name="Buyck B."/>
            <person name="Bense V."/>
            <person name="Catcheside P."/>
            <person name="Chovatia M."/>
            <person name="Cooper J."/>
            <person name="Damon W."/>
            <person name="Desjardin D."/>
            <person name="Finy P."/>
            <person name="Geml J."/>
            <person name="Haridas S."/>
            <person name="Hughes K."/>
            <person name="Justo A."/>
            <person name="Karasinski D."/>
            <person name="Kautmanova I."/>
            <person name="Kiss B."/>
            <person name="Kocsube S."/>
            <person name="Kotiranta H."/>
            <person name="LaButti K.M."/>
            <person name="Lechner B.E."/>
            <person name="Liimatainen K."/>
            <person name="Lipzen A."/>
            <person name="Lukacs Z."/>
            <person name="Mihaltcheva S."/>
            <person name="Morgado L.N."/>
            <person name="Niskanen T."/>
            <person name="Noordeloos M.E."/>
            <person name="Ohm R.A."/>
            <person name="Ortiz-Santana B."/>
            <person name="Ovrebo C."/>
            <person name="Racz N."/>
            <person name="Riley R."/>
            <person name="Savchenko A."/>
            <person name="Shiryaev A."/>
            <person name="Soop K."/>
            <person name="Spirin V."/>
            <person name="Szebenyi C."/>
            <person name="Tomsovsky M."/>
            <person name="Tulloss R.E."/>
            <person name="Uehling J."/>
            <person name="Grigoriev I.V."/>
            <person name="Vagvolgyi C."/>
            <person name="Papp T."/>
            <person name="Martin F.M."/>
            <person name="Miettinen O."/>
            <person name="Hibbett D.S."/>
            <person name="Nagy L.G."/>
        </authorList>
    </citation>
    <scope>NUCLEOTIDE SEQUENCE [LARGE SCALE GENOMIC DNA]</scope>
    <source>
        <strain evidence="1 2">NL-1719</strain>
    </source>
</reference>
<protein>
    <submittedName>
        <fullName evidence="1">Uncharacterized protein</fullName>
    </submittedName>
</protein>
<evidence type="ECO:0000313" key="1">
    <source>
        <dbReference type="EMBL" id="TFK61600.1"/>
    </source>
</evidence>
<dbReference type="EMBL" id="ML208644">
    <property type="protein sequence ID" value="TFK61600.1"/>
    <property type="molecule type" value="Genomic_DNA"/>
</dbReference>
<name>A0ACD3A7A3_9AGAR</name>
<evidence type="ECO:0000313" key="2">
    <source>
        <dbReference type="Proteomes" id="UP000308600"/>
    </source>
</evidence>
<sequence>MEFNNTRFDAQATGVPPPQHPPHHLPPPLHEVSEDTLNYGQATTTITIRFQVHEENSWGWRAAAQTCASWFGIQNRVFGLESNLTSNQMGFESESDTAEVLPPPLPSAPRRRRVRKSRSQPNRVRFASEELPATQLYSVYDIFEDDDVNEIDDANIPPTIDQSTIQTERQDPPVRFIKVPIVPSPQTESPNGILQPIPPSGAEPCRPNTKPTFRYVVAPVSSSVSTEPPLVSCFKSVKPPKKRGSWKTLDLPPAPPAPSYDELPFLQPTGPPRPFTPRRVPDDPNVVRIHAVEASTPYIFTPWPQIRTEAQKQRIELAGLMWDMGSVKYWEMIEDQKVAEECRRQIRAEREAKEKEQEKERERWQRKVERIIRLRANQPVVRPHDPVIEAQVGGTSTPLPISSVHQTDIRTRSNAPPQHHSTSSLVFGQEPIPPTSTRGSATATAPPMQTVTGYSHSWTQPPAGPSRVQRHQDGPRGSKRAREGDEKPSTSNLRDDERRPTRRMRLSKVAQR</sequence>
<proteinExistence type="predicted"/>